<name>A0AA95EZE1_9BACL</name>
<proteinExistence type="predicted"/>
<keyword evidence="3" id="KW-1185">Reference proteome</keyword>
<evidence type="ECO:0000313" key="2">
    <source>
        <dbReference type="EMBL" id="WEK55784.1"/>
    </source>
</evidence>
<feature type="transmembrane region" description="Helical" evidence="1">
    <location>
        <begin position="29"/>
        <end position="49"/>
    </location>
</feature>
<gene>
    <name evidence="2" type="ORF">P0Y55_06990</name>
</gene>
<feature type="transmembrane region" description="Helical" evidence="1">
    <location>
        <begin position="7"/>
        <end position="23"/>
    </location>
</feature>
<evidence type="ECO:0000313" key="3">
    <source>
        <dbReference type="Proteomes" id="UP001178662"/>
    </source>
</evidence>
<dbReference type="AlphaFoldDB" id="A0AA95EZE1"/>
<organism evidence="2 3">
    <name type="scientific">Candidatus Cohnella colombiensis</name>
    <dbReference type="NCBI Taxonomy" id="3121368"/>
    <lineage>
        <taxon>Bacteria</taxon>
        <taxon>Bacillati</taxon>
        <taxon>Bacillota</taxon>
        <taxon>Bacilli</taxon>
        <taxon>Bacillales</taxon>
        <taxon>Paenibacillaceae</taxon>
        <taxon>Cohnella</taxon>
    </lineage>
</organism>
<accession>A0AA95EZE1</accession>
<dbReference type="Proteomes" id="UP001178662">
    <property type="component" value="Chromosome"/>
</dbReference>
<keyword evidence="1" id="KW-1133">Transmembrane helix</keyword>
<sequence>MNNRPLYPVMSLVVGLISLGLSITPTPLWFRIVVSVIGFAGIFIAIRGIRKMN</sequence>
<keyword evidence="1" id="KW-0812">Transmembrane</keyword>
<keyword evidence="1" id="KW-0472">Membrane</keyword>
<evidence type="ECO:0000256" key="1">
    <source>
        <dbReference type="SAM" id="Phobius"/>
    </source>
</evidence>
<protein>
    <submittedName>
        <fullName evidence="2">Uncharacterized protein</fullName>
    </submittedName>
</protein>
<reference evidence="2" key="1">
    <citation type="submission" date="2023-03" db="EMBL/GenBank/DDBJ databases">
        <title>Andean soil-derived lignocellulolytic bacterial consortium as a source of novel taxa and putative plastic-active enzymes.</title>
        <authorList>
            <person name="Diaz-Garcia L."/>
            <person name="Chuvochina M."/>
            <person name="Feuerriegel G."/>
            <person name="Bunk B."/>
            <person name="Sproer C."/>
            <person name="Streit W.R."/>
            <person name="Rodriguez L.M."/>
            <person name="Overmann J."/>
            <person name="Jimenez D.J."/>
        </authorList>
    </citation>
    <scope>NUCLEOTIDE SEQUENCE</scope>
    <source>
        <strain evidence="2">MAG 2441</strain>
    </source>
</reference>
<dbReference type="EMBL" id="CP119317">
    <property type="protein sequence ID" value="WEK55784.1"/>
    <property type="molecule type" value="Genomic_DNA"/>
</dbReference>